<evidence type="ECO:0000313" key="3">
    <source>
        <dbReference type="EMBL" id="RDX56484.1"/>
    </source>
</evidence>
<dbReference type="GO" id="GO:0015937">
    <property type="term" value="P:coenzyme A biosynthetic process"/>
    <property type="evidence" value="ECO:0007669"/>
    <property type="project" value="TreeGrafter"/>
</dbReference>
<gene>
    <name evidence="3" type="ORF">OH76DRAFT_390510</name>
</gene>
<dbReference type="Pfam" id="PF01467">
    <property type="entry name" value="CTP_transf_like"/>
    <property type="match status" value="1"/>
</dbReference>
<keyword evidence="4" id="KW-1185">Reference proteome</keyword>
<dbReference type="Gene3D" id="3.40.50.620">
    <property type="entry name" value="HUPs"/>
    <property type="match status" value="1"/>
</dbReference>
<evidence type="ECO:0000256" key="1">
    <source>
        <dbReference type="SAM" id="MobiDB-lite"/>
    </source>
</evidence>
<dbReference type="Proteomes" id="UP000256964">
    <property type="component" value="Unassembled WGS sequence"/>
</dbReference>
<dbReference type="PANTHER" id="PTHR10695">
    <property type="entry name" value="DEPHOSPHO-COA KINASE-RELATED"/>
    <property type="match status" value="1"/>
</dbReference>
<evidence type="ECO:0000313" key="4">
    <source>
        <dbReference type="Proteomes" id="UP000256964"/>
    </source>
</evidence>
<dbReference type="OrthoDB" id="330671at2759"/>
<reference evidence="3 4" key="1">
    <citation type="journal article" date="2018" name="Biotechnol. Biofuels">
        <title>Integrative visual omics of the white-rot fungus Polyporus brumalis exposes the biotechnological potential of its oxidative enzymes for delignifying raw plant biomass.</title>
        <authorList>
            <person name="Miyauchi S."/>
            <person name="Rancon A."/>
            <person name="Drula E."/>
            <person name="Hage H."/>
            <person name="Chaduli D."/>
            <person name="Favel A."/>
            <person name="Grisel S."/>
            <person name="Henrissat B."/>
            <person name="Herpoel-Gimbert I."/>
            <person name="Ruiz-Duenas F.J."/>
            <person name="Chevret D."/>
            <person name="Hainaut M."/>
            <person name="Lin J."/>
            <person name="Wang M."/>
            <person name="Pangilinan J."/>
            <person name="Lipzen A."/>
            <person name="Lesage-Meessen L."/>
            <person name="Navarro D."/>
            <person name="Riley R."/>
            <person name="Grigoriev I.V."/>
            <person name="Zhou S."/>
            <person name="Raouche S."/>
            <person name="Rosso M.N."/>
        </authorList>
    </citation>
    <scope>NUCLEOTIDE SEQUENCE [LARGE SCALE GENOMIC DNA]</scope>
    <source>
        <strain evidence="3 4">BRFM 1820</strain>
    </source>
</reference>
<organism evidence="3 4">
    <name type="scientific">Lentinus brumalis</name>
    <dbReference type="NCBI Taxonomy" id="2498619"/>
    <lineage>
        <taxon>Eukaryota</taxon>
        <taxon>Fungi</taxon>
        <taxon>Dikarya</taxon>
        <taxon>Basidiomycota</taxon>
        <taxon>Agaricomycotina</taxon>
        <taxon>Agaricomycetes</taxon>
        <taxon>Polyporales</taxon>
        <taxon>Polyporaceae</taxon>
        <taxon>Lentinus</taxon>
    </lineage>
</organism>
<dbReference type="EMBL" id="KZ857380">
    <property type="protein sequence ID" value="RDX56484.1"/>
    <property type="molecule type" value="Genomic_DNA"/>
</dbReference>
<dbReference type="CDD" id="cd02164">
    <property type="entry name" value="PPAT_CoAS"/>
    <property type="match status" value="1"/>
</dbReference>
<keyword evidence="3" id="KW-0808">Transferase</keyword>
<dbReference type="InterPro" id="IPR004821">
    <property type="entry name" value="Cyt_trans-like"/>
</dbReference>
<proteinExistence type="predicted"/>
<name>A0A371DVE1_9APHY</name>
<protein>
    <submittedName>
        <fullName evidence="3">Nucleotidylyl transferase</fullName>
    </submittedName>
</protein>
<evidence type="ECO:0000259" key="2">
    <source>
        <dbReference type="Pfam" id="PF01467"/>
    </source>
</evidence>
<accession>A0A371DVE1</accession>
<dbReference type="GO" id="GO:0004140">
    <property type="term" value="F:dephospho-CoA kinase activity"/>
    <property type="evidence" value="ECO:0007669"/>
    <property type="project" value="TreeGrafter"/>
</dbReference>
<dbReference type="STRING" id="139420.A0A371DVE1"/>
<dbReference type="SUPFAM" id="SSF52374">
    <property type="entry name" value="Nucleotidylyl transferase"/>
    <property type="match status" value="1"/>
</dbReference>
<feature type="compositionally biased region" description="Low complexity" evidence="1">
    <location>
        <begin position="57"/>
        <end position="77"/>
    </location>
</feature>
<dbReference type="PANTHER" id="PTHR10695:SF46">
    <property type="entry name" value="BIFUNCTIONAL COENZYME A SYNTHASE-RELATED"/>
    <property type="match status" value="1"/>
</dbReference>
<sequence>MPAVQTAALSDVRRTVLLTTVHNLHDTPNFLASPISTAARKTTEALEIVILSPFFNSPPESDSPSSRPTASSSSRTDVQQLAQLGPDAPGISRTAYWDDVQRLLTFVYVQATKVAQDMGNILLDIDVLLKGTAEPFPEQIVRDAERIFAVTPHDTHLPALPASIEQRRSEIIVLQPDEHPLHTPAPPPPPVDPSVPPLYPVVALGGTFDHLHAGHKILLSMGAWIAKEKLIVGITDDALLGKKEYKEVLEPLSVRTARTRAFLELFKSGVVYDLVPLNDVYGPTGWDPNVQALVVSKETLPGAASIAKRREELSLPALRTFVIDVISATESSVDAEDAALLKTAKMSSTYIREWIVKNQGNNKTGARSWR</sequence>
<feature type="region of interest" description="Disordered" evidence="1">
    <location>
        <begin position="57"/>
        <end position="79"/>
    </location>
</feature>
<dbReference type="InterPro" id="IPR014729">
    <property type="entry name" value="Rossmann-like_a/b/a_fold"/>
</dbReference>
<feature type="domain" description="Cytidyltransferase-like" evidence="2">
    <location>
        <begin position="204"/>
        <end position="353"/>
    </location>
</feature>
<dbReference type="AlphaFoldDB" id="A0A371DVE1"/>